<comment type="caution">
    <text evidence="3">The sequence shown here is derived from an EMBL/GenBank/DDBJ whole genome shotgun (WGS) entry which is preliminary data.</text>
</comment>
<dbReference type="PANTHER" id="PTHR40038:SF1">
    <property type="entry name" value="MEMBRANE-ASSOCIATED PROTEIN TCAA"/>
    <property type="match status" value="1"/>
</dbReference>
<dbReference type="Proteomes" id="UP001342826">
    <property type="component" value="Unassembled WGS sequence"/>
</dbReference>
<keyword evidence="1" id="KW-0812">Transmembrane</keyword>
<evidence type="ECO:0000313" key="3">
    <source>
        <dbReference type="EMBL" id="MED4401870.1"/>
    </source>
</evidence>
<dbReference type="Gene3D" id="1.20.58.1690">
    <property type="match status" value="1"/>
</dbReference>
<keyword evidence="1" id="KW-1133">Transmembrane helix</keyword>
<dbReference type="Pfam" id="PF22813">
    <property type="entry name" value="TcaA_2nd"/>
    <property type="match status" value="1"/>
</dbReference>
<evidence type="ECO:0000259" key="2">
    <source>
        <dbReference type="SMART" id="SM01324"/>
    </source>
</evidence>
<feature type="domain" description="YARHG" evidence="2">
    <location>
        <begin position="264"/>
        <end position="341"/>
    </location>
</feature>
<proteinExistence type="predicted"/>
<dbReference type="EMBL" id="JARTFS010000008">
    <property type="protein sequence ID" value="MED4401870.1"/>
    <property type="molecule type" value="Genomic_DNA"/>
</dbReference>
<sequence length="344" mass="39159">MKKCNTCGYKNDDSNAHCQECGAKLSNLSTRSANTAEKEEKITQSFSKKKLISLITAAILVIGLFTSYQLLSKKYSKEAVTEKFKMALVKKDKAALKELIVPADSRLKVNNQSLDALFALIDKEPSLIQYIENSLHEEGLGNNLFYVREDGKHYGIFTRYVIDTISYFITLTDSVEGMTVYLNDNEITVLNGSQETKEFGPFLAGLYTVKGIHKEKDKKEEIMNIKLAGTQTATAITFQPEEENIEERTVIKEVIREVPSASGSYYLIPHSDYTYLTYPDISGFSKKELRIARNEIYARYGYIFESKDLQNYFKSQSWYIPNPSYNGDLSAVEKYNVDFIKSFE</sequence>
<dbReference type="InterPro" id="IPR025582">
    <property type="entry name" value="YARHG_dom"/>
</dbReference>
<keyword evidence="1" id="KW-0472">Membrane</keyword>
<dbReference type="SMART" id="SM01324">
    <property type="entry name" value="YARHG"/>
    <property type="match status" value="1"/>
</dbReference>
<dbReference type="Pfam" id="PF13308">
    <property type="entry name" value="YARHG"/>
    <property type="match status" value="1"/>
</dbReference>
<keyword evidence="4" id="KW-1185">Reference proteome</keyword>
<evidence type="ECO:0000313" key="4">
    <source>
        <dbReference type="Proteomes" id="UP001342826"/>
    </source>
</evidence>
<dbReference type="InterPro" id="IPR054529">
    <property type="entry name" value="TcaA_2nd"/>
</dbReference>
<protein>
    <submittedName>
        <fullName evidence="3">YARHG domain-containing protein</fullName>
    </submittedName>
</protein>
<evidence type="ECO:0000256" key="1">
    <source>
        <dbReference type="SAM" id="Phobius"/>
    </source>
</evidence>
<feature type="transmembrane region" description="Helical" evidence="1">
    <location>
        <begin position="51"/>
        <end position="71"/>
    </location>
</feature>
<dbReference type="PANTHER" id="PTHR40038">
    <property type="entry name" value="MEMBRANE-ASSOCIATED PROTEIN TCAA"/>
    <property type="match status" value="1"/>
</dbReference>
<dbReference type="RefSeq" id="WP_066232232.1">
    <property type="nucleotide sequence ID" value="NZ_JARTFQ010000002.1"/>
</dbReference>
<accession>A0ABU6NXM1</accession>
<dbReference type="GeneID" id="301142072"/>
<organism evidence="3 4">
    <name type="scientific">Metabacillus fastidiosus</name>
    <dbReference type="NCBI Taxonomy" id="1458"/>
    <lineage>
        <taxon>Bacteria</taxon>
        <taxon>Bacillati</taxon>
        <taxon>Bacillota</taxon>
        <taxon>Bacilli</taxon>
        <taxon>Bacillales</taxon>
        <taxon>Bacillaceae</taxon>
        <taxon>Metabacillus</taxon>
    </lineage>
</organism>
<dbReference type="InterPro" id="IPR038434">
    <property type="entry name" value="YARHG_sf"/>
</dbReference>
<reference evidence="3 4" key="1">
    <citation type="submission" date="2023-03" db="EMBL/GenBank/DDBJ databases">
        <title>Bacillus Genome Sequencing.</title>
        <authorList>
            <person name="Dunlap C."/>
        </authorList>
    </citation>
    <scope>NUCLEOTIDE SEQUENCE [LARGE SCALE GENOMIC DNA]</scope>
    <source>
        <strain evidence="3 4">NRS-1717</strain>
    </source>
</reference>
<gene>
    <name evidence="3" type="ORF">P9271_11135</name>
</gene>
<name>A0ABU6NXM1_9BACI</name>